<dbReference type="PANTHER" id="PTHR47926">
    <property type="entry name" value="PENTATRICOPEPTIDE REPEAT-CONTAINING PROTEIN"/>
    <property type="match status" value="1"/>
</dbReference>
<proteinExistence type="predicted"/>
<dbReference type="PROSITE" id="PS51375">
    <property type="entry name" value="PPR"/>
    <property type="match status" value="1"/>
</dbReference>
<dbReference type="PANTHER" id="PTHR47926:SF347">
    <property type="entry name" value="PENTATRICOPEPTIDE REPEAT-CONTAINING PROTEIN"/>
    <property type="match status" value="1"/>
</dbReference>
<evidence type="ECO:0008006" key="5">
    <source>
        <dbReference type="Google" id="ProtNLM"/>
    </source>
</evidence>
<protein>
    <recommendedName>
        <fullName evidence="5">Pentatricopeptide repeat-containing protein</fullName>
    </recommendedName>
</protein>
<organism evidence="3 4">
    <name type="scientific">Sphagnum jensenii</name>
    <dbReference type="NCBI Taxonomy" id="128206"/>
    <lineage>
        <taxon>Eukaryota</taxon>
        <taxon>Viridiplantae</taxon>
        <taxon>Streptophyta</taxon>
        <taxon>Embryophyta</taxon>
        <taxon>Bryophyta</taxon>
        <taxon>Sphagnophytina</taxon>
        <taxon>Sphagnopsida</taxon>
        <taxon>Sphagnales</taxon>
        <taxon>Sphagnaceae</taxon>
        <taxon>Sphagnum</taxon>
    </lineage>
</organism>
<sequence length="111" mass="12879">MYVKCRSILDVNQVFYNMPTQDGVSWITMISGYAQQGYSEQAFYLFGLMQQEGLKQWCPPYNWKSRNNSETGHEGYVKQGYTEETFKLVYQMHADDLKTDKATLSAFSLCV</sequence>
<evidence type="ECO:0000256" key="1">
    <source>
        <dbReference type="ARBA" id="ARBA00022737"/>
    </source>
</evidence>
<dbReference type="Proteomes" id="UP001497522">
    <property type="component" value="Chromosome 5"/>
</dbReference>
<dbReference type="NCBIfam" id="TIGR00756">
    <property type="entry name" value="PPR"/>
    <property type="match status" value="1"/>
</dbReference>
<evidence type="ECO:0000256" key="2">
    <source>
        <dbReference type="PROSITE-ProRule" id="PRU00708"/>
    </source>
</evidence>
<dbReference type="Gene3D" id="1.25.40.10">
    <property type="entry name" value="Tetratricopeptide repeat domain"/>
    <property type="match status" value="1"/>
</dbReference>
<evidence type="ECO:0000313" key="4">
    <source>
        <dbReference type="Proteomes" id="UP001497522"/>
    </source>
</evidence>
<dbReference type="Pfam" id="PF01535">
    <property type="entry name" value="PPR"/>
    <property type="match status" value="2"/>
</dbReference>
<name>A0ABP1BM14_9BRYO</name>
<dbReference type="InterPro" id="IPR002885">
    <property type="entry name" value="PPR_rpt"/>
</dbReference>
<keyword evidence="1" id="KW-0677">Repeat</keyword>
<feature type="repeat" description="PPR" evidence="2">
    <location>
        <begin position="22"/>
        <end position="56"/>
    </location>
</feature>
<evidence type="ECO:0000313" key="3">
    <source>
        <dbReference type="EMBL" id="CAK9876804.1"/>
    </source>
</evidence>
<gene>
    <name evidence="3" type="ORF">CSSPJE1EN2_LOCUS18846</name>
</gene>
<keyword evidence="4" id="KW-1185">Reference proteome</keyword>
<dbReference type="InterPro" id="IPR011990">
    <property type="entry name" value="TPR-like_helical_dom_sf"/>
</dbReference>
<accession>A0ABP1BM14</accession>
<reference evidence="3" key="1">
    <citation type="submission" date="2024-03" db="EMBL/GenBank/DDBJ databases">
        <authorList>
            <consortium name="ELIXIR-Norway"/>
            <consortium name="Elixir Norway"/>
        </authorList>
    </citation>
    <scope>NUCLEOTIDE SEQUENCE</scope>
</reference>
<dbReference type="EMBL" id="OZ023706">
    <property type="protein sequence ID" value="CAK9876804.1"/>
    <property type="molecule type" value="Genomic_DNA"/>
</dbReference>
<dbReference type="InterPro" id="IPR046960">
    <property type="entry name" value="PPR_At4g14850-like_plant"/>
</dbReference>